<sequence>MPPPTPPFLLPLLPARVRRNYRGGRQLDLLAGAARPADGSEPESWLGSTTVALNPGLPPQPGEGLTRVGSGAGTPTLAAELQAAPDFYLGREHAAQLGPQLGFLAKLLDAAIRLHIQVHPTAEFARARLQSPHGKLEVYHILAVRPDAAGEIWLGFQHPPTRAEWRRIIEEQDIAAMAACFEPIRVQPGETWIVPGGLPHAIGPGVLMVEVMEPSDWVVRCEFEREGVVVPPAGRFMGRDLDFCLDVFDYLPRSVELVRTLCRLQPRWLAGDASWELQELAGAGRTRCFSLRRLSARGTATLPGDGRATLVIPTRGRGTVSVEDETIAVAPGTAAFAAAAAPGLEFFPDHRQTGPTEWLLVSPAGPG</sequence>
<feature type="region of interest" description="Disordered" evidence="1">
    <location>
        <begin position="53"/>
        <end position="73"/>
    </location>
</feature>
<reference evidence="2 3" key="1">
    <citation type="submission" date="2019-01" db="EMBL/GenBank/DDBJ databases">
        <title>Lacunisphaera sp. strain TWA-58.</title>
        <authorList>
            <person name="Chen W.-M."/>
        </authorList>
    </citation>
    <scope>NUCLEOTIDE SEQUENCE [LARGE SCALE GENOMIC DNA]</scope>
    <source>
        <strain evidence="2 3">TWA-58</strain>
    </source>
</reference>
<protein>
    <submittedName>
        <fullName evidence="2">Mannose-6-phosphate isomerase</fullName>
    </submittedName>
</protein>
<dbReference type="AlphaFoldDB" id="A0A4Q1C4Q4"/>
<evidence type="ECO:0000256" key="1">
    <source>
        <dbReference type="SAM" id="MobiDB-lite"/>
    </source>
</evidence>
<gene>
    <name evidence="2" type="ORF">ESB00_16845</name>
</gene>
<keyword evidence="2" id="KW-0413">Isomerase</keyword>
<keyword evidence="3" id="KW-1185">Reference proteome</keyword>
<dbReference type="EMBL" id="SDHX01000002">
    <property type="protein sequence ID" value="RXK53361.1"/>
    <property type="molecule type" value="Genomic_DNA"/>
</dbReference>
<name>A0A4Q1C4Q4_9BACT</name>
<dbReference type="InterPro" id="IPR014710">
    <property type="entry name" value="RmlC-like_jellyroll"/>
</dbReference>
<dbReference type="SUPFAM" id="SSF51182">
    <property type="entry name" value="RmlC-like cupins"/>
    <property type="match status" value="1"/>
</dbReference>
<dbReference type="InterPro" id="IPR011051">
    <property type="entry name" value="RmlC_Cupin_sf"/>
</dbReference>
<dbReference type="CDD" id="cd07010">
    <property type="entry name" value="cupin_PMI_type_I_N_bac"/>
    <property type="match status" value="1"/>
</dbReference>
<organism evidence="2 3">
    <name type="scientific">Oleiharenicola lentus</name>
    <dbReference type="NCBI Taxonomy" id="2508720"/>
    <lineage>
        <taxon>Bacteria</taxon>
        <taxon>Pseudomonadati</taxon>
        <taxon>Verrucomicrobiota</taxon>
        <taxon>Opitutia</taxon>
        <taxon>Opitutales</taxon>
        <taxon>Opitutaceae</taxon>
        <taxon>Oleiharenicola</taxon>
    </lineage>
</organism>
<dbReference type="GO" id="GO:0016853">
    <property type="term" value="F:isomerase activity"/>
    <property type="evidence" value="ECO:0007669"/>
    <property type="project" value="UniProtKB-KW"/>
</dbReference>
<proteinExistence type="predicted"/>
<dbReference type="RefSeq" id="WP_129048951.1">
    <property type="nucleotide sequence ID" value="NZ_SDHX01000002.1"/>
</dbReference>
<dbReference type="Gene3D" id="2.60.120.10">
    <property type="entry name" value="Jelly Rolls"/>
    <property type="match status" value="1"/>
</dbReference>
<dbReference type="OrthoDB" id="9808275at2"/>
<comment type="caution">
    <text evidence="2">The sequence shown here is derived from an EMBL/GenBank/DDBJ whole genome shotgun (WGS) entry which is preliminary data.</text>
</comment>
<evidence type="ECO:0000313" key="2">
    <source>
        <dbReference type="EMBL" id="RXK53361.1"/>
    </source>
</evidence>
<dbReference type="Proteomes" id="UP000290218">
    <property type="component" value="Unassembled WGS sequence"/>
</dbReference>
<evidence type="ECO:0000313" key="3">
    <source>
        <dbReference type="Proteomes" id="UP000290218"/>
    </source>
</evidence>
<accession>A0A4Q1C4Q4</accession>